<accession>A0AAU7CDX8</accession>
<dbReference type="EMBL" id="CP155447">
    <property type="protein sequence ID" value="XBH02896.1"/>
    <property type="molecule type" value="Genomic_DNA"/>
</dbReference>
<evidence type="ECO:0000313" key="1">
    <source>
        <dbReference type="EMBL" id="XBH02896.1"/>
    </source>
</evidence>
<evidence type="ECO:0008006" key="2">
    <source>
        <dbReference type="Google" id="ProtNLM"/>
    </source>
</evidence>
<reference evidence="1" key="1">
    <citation type="submission" date="2024-05" db="EMBL/GenBank/DDBJ databases">
        <title>Planctomycetes of the genus Singulisphaera possess chitinolytic capabilities.</title>
        <authorList>
            <person name="Ivanova A."/>
        </authorList>
    </citation>
    <scope>NUCLEOTIDE SEQUENCE</scope>
    <source>
        <strain evidence="1">Ch08T</strain>
    </source>
</reference>
<dbReference type="InterPro" id="IPR041202">
    <property type="entry name" value="BaeRF_family10"/>
</dbReference>
<name>A0AAU7CDX8_9BACT</name>
<dbReference type="RefSeq" id="WP_406695637.1">
    <property type="nucleotide sequence ID" value="NZ_CP155447.1"/>
</dbReference>
<dbReference type="Pfam" id="PF18854">
    <property type="entry name" value="baeRF_family10"/>
    <property type="match status" value="1"/>
</dbReference>
<proteinExistence type="predicted"/>
<protein>
    <recommendedName>
        <fullName evidence="2">eRF1 domain-containing protein</fullName>
    </recommendedName>
</protein>
<organism evidence="1">
    <name type="scientific">Singulisphaera sp. Ch08</name>
    <dbReference type="NCBI Taxonomy" id="3120278"/>
    <lineage>
        <taxon>Bacteria</taxon>
        <taxon>Pseudomonadati</taxon>
        <taxon>Planctomycetota</taxon>
        <taxon>Planctomycetia</taxon>
        <taxon>Isosphaerales</taxon>
        <taxon>Isosphaeraceae</taxon>
        <taxon>Singulisphaera</taxon>
    </lineage>
</organism>
<gene>
    <name evidence="1" type="ORF">V5E97_31985</name>
</gene>
<dbReference type="Gene3D" id="3.30.420.60">
    <property type="entry name" value="eRF1 domain 2"/>
    <property type="match status" value="1"/>
</dbReference>
<sequence>MVVSCYADTSVAEGFETHWRVHLKAETTRIRELLAGEPESLVEFERQLETIRQSIESSEGRHAQGMAVFATSSWDEALALPSDEPYEAQLVVDEEPYLVPLLVANYRRRAYLVVLTDTHRGRLYASIPGKAELLDELDEAVPGKNRSSGQRWGKQQATIDRHRKDHILHYQKELSQHVERAWATGSYQGIILLGEHEVLENFRGLLPKRLGDRVVHEAPHAWAGNQPEIRDQVREVVDAAITGQQDRLLEEIGRRLQAGFAVASGPQEVIVALSNGQVLDMVVGPDLGEVGSLCSGCRSLFAFEVATCPYCKAPCDKSNLWQEILEQAVRHNVAVHFVSAEKRGVVPGGVTALLAHDDPQWAPTASIAPETAERGD</sequence>
<dbReference type="InterPro" id="IPR042226">
    <property type="entry name" value="eFR1_2_sf"/>
</dbReference>
<dbReference type="AlphaFoldDB" id="A0AAU7CDX8"/>